<protein>
    <submittedName>
        <fullName evidence="1">Uncharacterized protein</fullName>
    </submittedName>
</protein>
<evidence type="ECO:0000313" key="2">
    <source>
        <dbReference type="Proteomes" id="UP001500957"/>
    </source>
</evidence>
<comment type="caution">
    <text evidence="1">The sequence shown here is derived from an EMBL/GenBank/DDBJ whole genome shotgun (WGS) entry which is preliminary data.</text>
</comment>
<dbReference type="EMBL" id="BAAAHE010000037">
    <property type="protein sequence ID" value="GAA0630217.1"/>
    <property type="molecule type" value="Genomic_DNA"/>
</dbReference>
<sequence length="67" mass="7043">MRRPTRTDTADMTQRTRRRRLAAAALFLGAAMGVTAVANGHSAPPRPDLPSQIGDAVTIGSAVLLSE</sequence>
<dbReference type="Proteomes" id="UP001500957">
    <property type="component" value="Unassembled WGS sequence"/>
</dbReference>
<accession>A0ABP3SAC7</accession>
<evidence type="ECO:0000313" key="1">
    <source>
        <dbReference type="EMBL" id="GAA0630217.1"/>
    </source>
</evidence>
<keyword evidence="2" id="KW-1185">Reference proteome</keyword>
<reference evidence="2" key="1">
    <citation type="journal article" date="2019" name="Int. J. Syst. Evol. Microbiol.">
        <title>The Global Catalogue of Microorganisms (GCM) 10K type strain sequencing project: providing services to taxonomists for standard genome sequencing and annotation.</title>
        <authorList>
            <consortium name="The Broad Institute Genomics Platform"/>
            <consortium name="The Broad Institute Genome Sequencing Center for Infectious Disease"/>
            <person name="Wu L."/>
            <person name="Ma J."/>
        </authorList>
    </citation>
    <scope>NUCLEOTIDE SEQUENCE [LARGE SCALE GENOMIC DNA]</scope>
    <source>
        <strain evidence="2">JCM 10671</strain>
    </source>
</reference>
<organism evidence="1 2">
    <name type="scientific">Sporichthya brevicatena</name>
    <dbReference type="NCBI Taxonomy" id="171442"/>
    <lineage>
        <taxon>Bacteria</taxon>
        <taxon>Bacillati</taxon>
        <taxon>Actinomycetota</taxon>
        <taxon>Actinomycetes</taxon>
        <taxon>Sporichthyales</taxon>
        <taxon>Sporichthyaceae</taxon>
        <taxon>Sporichthya</taxon>
    </lineage>
</organism>
<name>A0ABP3SAC7_9ACTN</name>
<gene>
    <name evidence="1" type="ORF">GCM10009547_37460</name>
</gene>
<proteinExistence type="predicted"/>